<dbReference type="EMBL" id="SGPM01000160">
    <property type="protein sequence ID" value="THH28747.1"/>
    <property type="molecule type" value="Genomic_DNA"/>
</dbReference>
<evidence type="ECO:0000256" key="12">
    <source>
        <dbReference type="SAM" id="MobiDB-lite"/>
    </source>
</evidence>
<feature type="region of interest" description="Disordered" evidence="12">
    <location>
        <begin position="452"/>
        <end position="487"/>
    </location>
</feature>
<gene>
    <name evidence="13" type="ORF">EUX98_g5437</name>
</gene>
<evidence type="ECO:0000256" key="9">
    <source>
        <dbReference type="ARBA" id="ARBA00030585"/>
    </source>
</evidence>
<keyword evidence="7 11" id="KW-0547">Nucleotide-binding</keyword>
<comment type="catalytic activity">
    <reaction evidence="11">
        <text>L-cysteine + L-glutamate + ATP = gamma-L-glutamyl-L-cysteine + ADP + phosphate + H(+)</text>
        <dbReference type="Rhea" id="RHEA:13285"/>
        <dbReference type="ChEBI" id="CHEBI:15378"/>
        <dbReference type="ChEBI" id="CHEBI:29985"/>
        <dbReference type="ChEBI" id="CHEBI:30616"/>
        <dbReference type="ChEBI" id="CHEBI:35235"/>
        <dbReference type="ChEBI" id="CHEBI:43474"/>
        <dbReference type="ChEBI" id="CHEBI:58173"/>
        <dbReference type="ChEBI" id="CHEBI:456216"/>
        <dbReference type="EC" id="6.3.2.2"/>
    </reaction>
</comment>
<dbReference type="GO" id="GO:0017109">
    <property type="term" value="C:glutamate-cysteine ligase complex"/>
    <property type="evidence" value="ECO:0007669"/>
    <property type="project" value="TreeGrafter"/>
</dbReference>
<dbReference type="GO" id="GO:0005524">
    <property type="term" value="F:ATP binding"/>
    <property type="evidence" value="ECO:0007669"/>
    <property type="project" value="UniProtKB-UniRule"/>
</dbReference>
<dbReference type="SUPFAM" id="SSF55931">
    <property type="entry name" value="Glutamine synthetase/guanido kinase"/>
    <property type="match status" value="1"/>
</dbReference>
<evidence type="ECO:0000256" key="1">
    <source>
        <dbReference type="ARBA" id="ARBA00005006"/>
    </source>
</evidence>
<evidence type="ECO:0000256" key="5">
    <source>
        <dbReference type="ARBA" id="ARBA00022598"/>
    </source>
</evidence>
<evidence type="ECO:0000256" key="2">
    <source>
        <dbReference type="ARBA" id="ARBA00008100"/>
    </source>
</evidence>
<dbReference type="GO" id="GO:0006750">
    <property type="term" value="P:glutathione biosynthetic process"/>
    <property type="evidence" value="ECO:0007669"/>
    <property type="project" value="UniProtKB-UniRule"/>
</dbReference>
<dbReference type="FunFam" id="3.30.590.50:FF:000009">
    <property type="entry name" value="Glutamate--cysteine ligase"/>
    <property type="match status" value="1"/>
</dbReference>
<dbReference type="Proteomes" id="UP000308730">
    <property type="component" value="Unassembled WGS sequence"/>
</dbReference>
<dbReference type="UniPathway" id="UPA00142">
    <property type="reaction ID" value="UER00209"/>
</dbReference>
<evidence type="ECO:0000256" key="3">
    <source>
        <dbReference type="ARBA" id="ARBA00012220"/>
    </source>
</evidence>
<dbReference type="PANTHER" id="PTHR11164:SF0">
    <property type="entry name" value="GLUTAMATE--CYSTEINE LIGASE CATALYTIC SUBUNIT"/>
    <property type="match status" value="1"/>
</dbReference>
<organism evidence="13 14">
    <name type="scientific">Antrodiella citrinella</name>
    <dbReference type="NCBI Taxonomy" id="2447956"/>
    <lineage>
        <taxon>Eukaryota</taxon>
        <taxon>Fungi</taxon>
        <taxon>Dikarya</taxon>
        <taxon>Basidiomycota</taxon>
        <taxon>Agaricomycotina</taxon>
        <taxon>Agaricomycetes</taxon>
        <taxon>Polyporales</taxon>
        <taxon>Steccherinaceae</taxon>
        <taxon>Antrodiella</taxon>
    </lineage>
</organism>
<sequence length="625" mass="71105">MGLLYLGTPLAWDDAKQYADHVRTHGITQFLHIWDNLKDRYGDELLWGDEVEYMVVAFDNEDKNAKLSLRQTEILAKLQSIVNDIAADSEDQASVPTFHPEYGRFMLESTPGSPYTGEVRDVLSVEENMRYRTLTANIRRRRGSKVAINLPLFIDDRTPRPFVDPTIPWQRSIYSEDPEARQGAALLDHIYMDAMGFGMGCSCLQLTFQSCNITHARRLYDALVPIAPIMLALTAASPLWRGYIADVDCRWDVVAASVDDRTEEERGLKPLKENRFRIPKSRYGSVSLYISDEWLNRPEYNDIEAPFDEAIFGRLQEHGIDAALAKHISHLFIRDPIVIFSETIHQDDKTSNDHFENIQSTNWQTVRFKPPPVNSPIGWRVEFRSMEVQPTDFENAAFAVFVVLLSRAILNYSLNLYVPISKVDENMARSQRRDAVNTEKFFFRKEVFPPGVPSPLSTPNSSGASSPIDPTGHAIPRPKSKKLGNCFAPAPKPDAGHELGPIDDEYDEYSLNEIFNGKGEAFPGLIQLIYAYLETIDISETERHRIDEYLDLIKRRASGALQTPATWIRNFVRSHPAYKFDSVVSQEINYDLMVAVDEIERGVRQAPEFIPPHHVKCKPNKTNGI</sequence>
<evidence type="ECO:0000256" key="8">
    <source>
        <dbReference type="ARBA" id="ARBA00022840"/>
    </source>
</evidence>
<protein>
    <recommendedName>
        <fullName evidence="4 11">Glutamate--cysteine ligase</fullName>
        <ecNumber evidence="3 11">6.3.2.2</ecNumber>
    </recommendedName>
    <alternativeName>
        <fullName evidence="10 11">Gamma-ECS</fullName>
    </alternativeName>
    <alternativeName>
        <fullName evidence="9 11">Gamma-glutamylcysteine synthetase</fullName>
    </alternativeName>
</protein>
<evidence type="ECO:0000256" key="7">
    <source>
        <dbReference type="ARBA" id="ARBA00022741"/>
    </source>
</evidence>
<evidence type="ECO:0000256" key="6">
    <source>
        <dbReference type="ARBA" id="ARBA00022684"/>
    </source>
</evidence>
<dbReference type="EC" id="6.3.2.2" evidence="3 11"/>
<keyword evidence="5 11" id="KW-0436">Ligase</keyword>
<reference evidence="13 14" key="1">
    <citation type="submission" date="2019-02" db="EMBL/GenBank/DDBJ databases">
        <title>Genome sequencing of the rare red list fungi Antrodiella citrinella (Flaviporus citrinellus).</title>
        <authorList>
            <person name="Buettner E."/>
            <person name="Kellner H."/>
        </authorList>
    </citation>
    <scope>NUCLEOTIDE SEQUENCE [LARGE SCALE GENOMIC DNA]</scope>
    <source>
        <strain evidence="13 14">DSM 108506</strain>
    </source>
</reference>
<dbReference type="Pfam" id="PF03074">
    <property type="entry name" value="GCS"/>
    <property type="match status" value="1"/>
</dbReference>
<dbReference type="PANTHER" id="PTHR11164">
    <property type="entry name" value="GLUTAMATE CYSTEINE LIGASE"/>
    <property type="match status" value="1"/>
</dbReference>
<feature type="compositionally biased region" description="Polar residues" evidence="12">
    <location>
        <begin position="455"/>
        <end position="465"/>
    </location>
</feature>
<evidence type="ECO:0000313" key="14">
    <source>
        <dbReference type="Proteomes" id="UP000308730"/>
    </source>
</evidence>
<evidence type="ECO:0000256" key="11">
    <source>
        <dbReference type="RuleBase" id="RU367135"/>
    </source>
</evidence>
<comment type="similarity">
    <text evidence="2 11">Belongs to the glutamate--cysteine ligase type 3 family.</text>
</comment>
<keyword evidence="8 11" id="KW-0067">ATP-binding</keyword>
<name>A0A4S4MTF9_9APHY</name>
<keyword evidence="6 11" id="KW-0317">Glutathione biosynthesis</keyword>
<dbReference type="OrthoDB" id="7939818at2759"/>
<accession>A0A4S4MTF9</accession>
<comment type="pathway">
    <text evidence="1 11">Sulfur metabolism; glutathione biosynthesis; glutathione from L-cysteine and L-glutamate: step 1/2.</text>
</comment>
<proteinExistence type="inferred from homology"/>
<dbReference type="Gene3D" id="1.10.8.960">
    <property type="match status" value="1"/>
</dbReference>
<dbReference type="InterPro" id="IPR014746">
    <property type="entry name" value="Gln_synth/guanido_kin_cat_dom"/>
</dbReference>
<dbReference type="InterPro" id="IPR004308">
    <property type="entry name" value="GCS"/>
</dbReference>
<keyword evidence="14" id="KW-1185">Reference proteome</keyword>
<evidence type="ECO:0000256" key="4">
    <source>
        <dbReference type="ARBA" id="ARBA00014618"/>
    </source>
</evidence>
<evidence type="ECO:0000256" key="10">
    <source>
        <dbReference type="ARBA" id="ARBA00032122"/>
    </source>
</evidence>
<dbReference type="AlphaFoldDB" id="A0A4S4MTF9"/>
<comment type="caution">
    <text evidence="13">The sequence shown here is derived from an EMBL/GenBank/DDBJ whole genome shotgun (WGS) entry which is preliminary data.</text>
</comment>
<dbReference type="Gene3D" id="3.30.590.50">
    <property type="match status" value="3"/>
</dbReference>
<evidence type="ECO:0000313" key="13">
    <source>
        <dbReference type="EMBL" id="THH28747.1"/>
    </source>
</evidence>
<dbReference type="GO" id="GO:0004357">
    <property type="term" value="F:glutamate-cysteine ligase activity"/>
    <property type="evidence" value="ECO:0007669"/>
    <property type="project" value="UniProtKB-UniRule"/>
</dbReference>